<dbReference type="RefSeq" id="WP_345382580.1">
    <property type="nucleotide sequence ID" value="NZ_BAABIC010000015.1"/>
</dbReference>
<reference evidence="2" key="1">
    <citation type="journal article" date="2019" name="Int. J. Syst. Evol. Microbiol.">
        <title>The Global Catalogue of Microorganisms (GCM) 10K type strain sequencing project: providing services to taxonomists for standard genome sequencing and annotation.</title>
        <authorList>
            <consortium name="The Broad Institute Genomics Platform"/>
            <consortium name="The Broad Institute Genome Sequencing Center for Infectious Disease"/>
            <person name="Wu L."/>
            <person name="Ma J."/>
        </authorList>
    </citation>
    <scope>NUCLEOTIDE SEQUENCE [LARGE SCALE GENOMIC DNA]</scope>
    <source>
        <strain evidence="2">JCM 18055</strain>
    </source>
</reference>
<comment type="caution">
    <text evidence="1">The sequence shown here is derived from an EMBL/GenBank/DDBJ whole genome shotgun (WGS) entry which is preliminary data.</text>
</comment>
<keyword evidence="2" id="KW-1185">Reference proteome</keyword>
<protein>
    <submittedName>
        <fullName evidence="1">Uncharacterized protein</fullName>
    </submittedName>
</protein>
<dbReference type="Gene3D" id="3.40.50.720">
    <property type="entry name" value="NAD(P)-binding Rossmann-like Domain"/>
    <property type="match status" value="1"/>
</dbReference>
<dbReference type="Proteomes" id="UP001500325">
    <property type="component" value="Unassembled WGS sequence"/>
</dbReference>
<organism evidence="1 2">
    <name type="scientific">Pseudonocardia yuanmonensis</name>
    <dbReference type="NCBI Taxonomy" id="1095914"/>
    <lineage>
        <taxon>Bacteria</taxon>
        <taxon>Bacillati</taxon>
        <taxon>Actinomycetota</taxon>
        <taxon>Actinomycetes</taxon>
        <taxon>Pseudonocardiales</taxon>
        <taxon>Pseudonocardiaceae</taxon>
        <taxon>Pseudonocardia</taxon>
    </lineage>
</organism>
<dbReference type="SUPFAM" id="SSF51735">
    <property type="entry name" value="NAD(P)-binding Rossmann-fold domains"/>
    <property type="match status" value="1"/>
</dbReference>
<evidence type="ECO:0000313" key="2">
    <source>
        <dbReference type="Proteomes" id="UP001500325"/>
    </source>
</evidence>
<dbReference type="InterPro" id="IPR036291">
    <property type="entry name" value="NAD(P)-bd_dom_sf"/>
</dbReference>
<name>A0ABP8X3V3_9PSEU</name>
<gene>
    <name evidence="1" type="ORF">GCM10023215_43700</name>
</gene>
<sequence>MAPVGPAHTGDGLEGRTAIVTGAGSQTSGIGNGGAAAVLLARAGARVVLVDAVAAGSTRRWTWSRRSAGSPWR</sequence>
<dbReference type="EMBL" id="BAABIC010000015">
    <property type="protein sequence ID" value="GAA4700257.1"/>
    <property type="molecule type" value="Genomic_DNA"/>
</dbReference>
<proteinExistence type="predicted"/>
<accession>A0ABP8X3V3</accession>
<evidence type="ECO:0000313" key="1">
    <source>
        <dbReference type="EMBL" id="GAA4700257.1"/>
    </source>
</evidence>